<gene>
    <name evidence="7" type="ORF">KUTeg_011777</name>
</gene>
<feature type="transmembrane region" description="Helical" evidence="6">
    <location>
        <begin position="128"/>
        <end position="147"/>
    </location>
</feature>
<accession>A0ABQ9F212</accession>
<keyword evidence="4" id="KW-0496">Mitochondrion</keyword>
<evidence type="ECO:0000256" key="3">
    <source>
        <dbReference type="ARBA" id="ARBA00022989"/>
    </source>
</evidence>
<sequence length="229" mass="26107">MENERNVRKFPLRWRKGDQLPEGAVLMRPEQVFEIHKNRLWNWKPWYEAWPFNIGHILLGTSSGFTGIFTVMRFRSALNLGNLAFPSTMLIGAVLPSVLASVMFRMLVSERILTSHFSTSLQAETMAGVTQCVLGAVYPFILAPLVCTAQAQNCKTFAVPTWQEKKAFVDIMKKTLPFKRIAVPILGFHFSLGMFIAQQQWSFFEHKLTSLEANKAHSGYNTSEDLTFR</sequence>
<dbReference type="InterPro" id="IPR009801">
    <property type="entry name" value="TMEM126"/>
</dbReference>
<feature type="transmembrane region" description="Helical" evidence="6">
    <location>
        <begin position="50"/>
        <end position="71"/>
    </location>
</feature>
<evidence type="ECO:0000256" key="2">
    <source>
        <dbReference type="ARBA" id="ARBA00022692"/>
    </source>
</evidence>
<dbReference type="Pfam" id="PF07114">
    <property type="entry name" value="TMEM126"/>
    <property type="match status" value="1"/>
</dbReference>
<evidence type="ECO:0000256" key="5">
    <source>
        <dbReference type="ARBA" id="ARBA00023136"/>
    </source>
</evidence>
<keyword evidence="5 6" id="KW-0472">Membrane</keyword>
<feature type="transmembrane region" description="Helical" evidence="6">
    <location>
        <begin position="83"/>
        <end position="108"/>
    </location>
</feature>
<evidence type="ECO:0000256" key="1">
    <source>
        <dbReference type="ARBA" id="ARBA00004225"/>
    </source>
</evidence>
<keyword evidence="2 6" id="KW-0812">Transmembrane</keyword>
<feature type="transmembrane region" description="Helical" evidence="6">
    <location>
        <begin position="181"/>
        <end position="201"/>
    </location>
</feature>
<dbReference type="Proteomes" id="UP001217089">
    <property type="component" value="Unassembled WGS sequence"/>
</dbReference>
<organism evidence="7 8">
    <name type="scientific">Tegillarca granosa</name>
    <name type="common">Malaysian cockle</name>
    <name type="synonym">Anadara granosa</name>
    <dbReference type="NCBI Taxonomy" id="220873"/>
    <lineage>
        <taxon>Eukaryota</taxon>
        <taxon>Metazoa</taxon>
        <taxon>Spiralia</taxon>
        <taxon>Lophotrochozoa</taxon>
        <taxon>Mollusca</taxon>
        <taxon>Bivalvia</taxon>
        <taxon>Autobranchia</taxon>
        <taxon>Pteriomorphia</taxon>
        <taxon>Arcoida</taxon>
        <taxon>Arcoidea</taxon>
        <taxon>Arcidae</taxon>
        <taxon>Tegillarca</taxon>
    </lineage>
</organism>
<evidence type="ECO:0000256" key="4">
    <source>
        <dbReference type="ARBA" id="ARBA00023128"/>
    </source>
</evidence>
<protein>
    <submittedName>
        <fullName evidence="7">Uncharacterized protein</fullName>
    </submittedName>
</protein>
<keyword evidence="8" id="KW-1185">Reference proteome</keyword>
<name>A0ABQ9F212_TEGGR</name>
<comment type="caution">
    <text evidence="7">The sequence shown here is derived from an EMBL/GenBank/DDBJ whole genome shotgun (WGS) entry which is preliminary data.</text>
</comment>
<dbReference type="PANTHER" id="PTHR16296">
    <property type="entry name" value="UNCHARACTERIZED HYPOTHALAMUS PROTEIN HT007"/>
    <property type="match status" value="1"/>
</dbReference>
<dbReference type="EMBL" id="JARBDR010000640">
    <property type="protein sequence ID" value="KAJ8309912.1"/>
    <property type="molecule type" value="Genomic_DNA"/>
</dbReference>
<evidence type="ECO:0000313" key="7">
    <source>
        <dbReference type="EMBL" id="KAJ8309912.1"/>
    </source>
</evidence>
<reference evidence="7 8" key="1">
    <citation type="submission" date="2022-12" db="EMBL/GenBank/DDBJ databases">
        <title>Chromosome-level genome of Tegillarca granosa.</title>
        <authorList>
            <person name="Kim J."/>
        </authorList>
    </citation>
    <scope>NUCLEOTIDE SEQUENCE [LARGE SCALE GENOMIC DNA]</scope>
    <source>
        <strain evidence="7">Teg-2019</strain>
        <tissue evidence="7">Adductor muscle</tissue>
    </source>
</reference>
<evidence type="ECO:0000256" key="6">
    <source>
        <dbReference type="SAM" id="Phobius"/>
    </source>
</evidence>
<keyword evidence="3 6" id="KW-1133">Transmembrane helix</keyword>
<dbReference type="PANTHER" id="PTHR16296:SF2">
    <property type="entry name" value="TRANSMEMBRANE PROTEIN 126A"/>
    <property type="match status" value="1"/>
</dbReference>
<evidence type="ECO:0000313" key="8">
    <source>
        <dbReference type="Proteomes" id="UP001217089"/>
    </source>
</evidence>
<comment type="subcellular location">
    <subcellularLocation>
        <location evidence="1">Mitochondrion membrane</location>
        <topology evidence="1">Multi-pass membrane protein</topology>
    </subcellularLocation>
</comment>
<proteinExistence type="predicted"/>